<gene>
    <name evidence="2" type="ORF">R3I93_001237</name>
</gene>
<feature type="transmembrane region" description="Helical" evidence="1">
    <location>
        <begin position="61"/>
        <end position="82"/>
    </location>
</feature>
<reference evidence="2 3" key="1">
    <citation type="submission" date="2024-02" db="EMBL/GenBank/DDBJ databases">
        <title>Chromosome-level genome assembly of the Eurasian Minnow (Phoxinus phoxinus).</title>
        <authorList>
            <person name="Oriowo T.O."/>
            <person name="Martin S."/>
            <person name="Stange M."/>
            <person name="Chrysostomakis Y."/>
            <person name="Brown T."/>
            <person name="Winkler S."/>
            <person name="Kukowka S."/>
            <person name="Myers E.W."/>
            <person name="Bohne A."/>
        </authorList>
    </citation>
    <scope>NUCLEOTIDE SEQUENCE [LARGE SCALE GENOMIC DNA]</scope>
    <source>
        <strain evidence="2">ZFMK-TIS-60720</strain>
        <tissue evidence="2">Whole Organism</tissue>
    </source>
</reference>
<feature type="transmembrane region" description="Helical" evidence="1">
    <location>
        <begin position="94"/>
        <end position="115"/>
    </location>
</feature>
<keyword evidence="1" id="KW-0812">Transmembrane</keyword>
<evidence type="ECO:0000256" key="1">
    <source>
        <dbReference type="SAM" id="Phobius"/>
    </source>
</evidence>
<dbReference type="EMBL" id="JAYKXH010000001">
    <property type="protein sequence ID" value="KAK7177191.1"/>
    <property type="molecule type" value="Genomic_DNA"/>
</dbReference>
<proteinExistence type="predicted"/>
<name>A0AAN9DPL8_9TELE</name>
<accession>A0AAN9DPL8</accession>
<organism evidence="2 3">
    <name type="scientific">Phoxinus phoxinus</name>
    <name type="common">Eurasian minnow</name>
    <dbReference type="NCBI Taxonomy" id="58324"/>
    <lineage>
        <taxon>Eukaryota</taxon>
        <taxon>Metazoa</taxon>
        <taxon>Chordata</taxon>
        <taxon>Craniata</taxon>
        <taxon>Vertebrata</taxon>
        <taxon>Euteleostomi</taxon>
        <taxon>Actinopterygii</taxon>
        <taxon>Neopterygii</taxon>
        <taxon>Teleostei</taxon>
        <taxon>Ostariophysi</taxon>
        <taxon>Cypriniformes</taxon>
        <taxon>Leuciscidae</taxon>
        <taxon>Phoxininae</taxon>
        <taxon>Phoxinus</taxon>
    </lineage>
</organism>
<keyword evidence="1" id="KW-0472">Membrane</keyword>
<evidence type="ECO:0000313" key="2">
    <source>
        <dbReference type="EMBL" id="KAK7177191.1"/>
    </source>
</evidence>
<dbReference type="Proteomes" id="UP001364617">
    <property type="component" value="Unassembled WGS sequence"/>
</dbReference>
<evidence type="ECO:0000313" key="3">
    <source>
        <dbReference type="Proteomes" id="UP001364617"/>
    </source>
</evidence>
<keyword evidence="1" id="KW-1133">Transmembrane helix</keyword>
<keyword evidence="3" id="KW-1185">Reference proteome</keyword>
<comment type="caution">
    <text evidence="2">The sequence shown here is derived from an EMBL/GenBank/DDBJ whole genome shotgun (WGS) entry which is preliminary data.</text>
</comment>
<sequence length="275" mass="31366">MSSPRRRRRRDSIEEPPNMRSDVINLQEELNRLHKDISPEFKKHLEKISDITNELKNGFRLAIFVLRAAVMAGGIGVVFAALSFILNDEDVSDMFAGTVAAAAVVAALCAAFGIYKKTQQEKKLKNLKRTIEVECKGFQDKINLIIDKLEKICQRTEEILRDLSQSEHKAQVLSEHFSSCVGKARLFQDHDSKVGDRMSKVGLLSRNFSEMIAKVNSVPDILKEIIEDNKRLKDKSAKLTHQQIYMMEFKEKTETFINDLQKGICRLKNSVKEIN</sequence>
<dbReference type="AlphaFoldDB" id="A0AAN9DPL8"/>
<protein>
    <submittedName>
        <fullName evidence="2">Uncharacterized protein</fullName>
    </submittedName>
</protein>